<reference evidence="6" key="1">
    <citation type="journal article" date="2020" name="mSystems">
        <title>Genome- and Community-Level Interaction Insights into Carbon Utilization and Element Cycling Functions of Hydrothermarchaeota in Hydrothermal Sediment.</title>
        <authorList>
            <person name="Zhou Z."/>
            <person name="Liu Y."/>
            <person name="Xu W."/>
            <person name="Pan J."/>
            <person name="Luo Z.H."/>
            <person name="Li M."/>
        </authorList>
    </citation>
    <scope>NUCLEOTIDE SEQUENCE [LARGE SCALE GENOMIC DNA]</scope>
    <source>
        <strain evidence="6">HyVt-489</strain>
    </source>
</reference>
<dbReference type="Gene3D" id="1.10.10.60">
    <property type="entry name" value="Homeodomain-like"/>
    <property type="match status" value="1"/>
</dbReference>
<dbReference type="InterPro" id="IPR009057">
    <property type="entry name" value="Homeodomain-like_sf"/>
</dbReference>
<accession>A0A7C3G7Q0</accession>
<dbReference type="Proteomes" id="UP000886042">
    <property type="component" value="Unassembled WGS sequence"/>
</dbReference>
<evidence type="ECO:0000259" key="5">
    <source>
        <dbReference type="PROSITE" id="PS50977"/>
    </source>
</evidence>
<feature type="DNA-binding region" description="H-T-H motif" evidence="4">
    <location>
        <begin position="35"/>
        <end position="54"/>
    </location>
</feature>
<dbReference type="PANTHER" id="PTHR47506:SF1">
    <property type="entry name" value="HTH-TYPE TRANSCRIPTIONAL REGULATOR YJDC"/>
    <property type="match status" value="1"/>
</dbReference>
<dbReference type="PANTHER" id="PTHR47506">
    <property type="entry name" value="TRANSCRIPTIONAL REGULATORY PROTEIN"/>
    <property type="match status" value="1"/>
</dbReference>
<dbReference type="Pfam" id="PF00440">
    <property type="entry name" value="TetR_N"/>
    <property type="match status" value="1"/>
</dbReference>
<keyword evidence="1" id="KW-0805">Transcription regulation</keyword>
<dbReference type="SUPFAM" id="SSF46689">
    <property type="entry name" value="Homeodomain-like"/>
    <property type="match status" value="1"/>
</dbReference>
<dbReference type="Gene3D" id="1.10.357.10">
    <property type="entry name" value="Tetracycline Repressor, domain 2"/>
    <property type="match status" value="1"/>
</dbReference>
<sequence>MTQYDHRGRPKEFDENTVVNAAMVSFWTQGYEACSLADLLNATGLSKSSFYQSFGSKKHMFVTSLNYYSEVETAALRNLIHDARDGKAFFRDLIDSFCNKTTPHWRAGCLIANTAAEFGQEDPDIAQALKKGLTNFRQTFEMALVKGQEDGSLPSNKPVTDRASYALVALNGLRTMVKAGMDDAQIRKAGNMILMTLE</sequence>
<dbReference type="EMBL" id="DRMN01000060">
    <property type="protein sequence ID" value="HFB54452.1"/>
    <property type="molecule type" value="Genomic_DNA"/>
</dbReference>
<dbReference type="Pfam" id="PF16925">
    <property type="entry name" value="TetR_C_13"/>
    <property type="match status" value="1"/>
</dbReference>
<organism evidence="6">
    <name type="scientific">Hellea balneolensis</name>
    <dbReference type="NCBI Taxonomy" id="287478"/>
    <lineage>
        <taxon>Bacteria</taxon>
        <taxon>Pseudomonadati</taxon>
        <taxon>Pseudomonadota</taxon>
        <taxon>Alphaproteobacteria</taxon>
        <taxon>Maricaulales</taxon>
        <taxon>Robiginitomaculaceae</taxon>
        <taxon>Hellea</taxon>
    </lineage>
</organism>
<gene>
    <name evidence="6" type="ORF">ENJ46_00890</name>
</gene>
<dbReference type="AlphaFoldDB" id="A0A7C3G7Q0"/>
<keyword evidence="2 4" id="KW-0238">DNA-binding</keyword>
<dbReference type="InterPro" id="IPR036271">
    <property type="entry name" value="Tet_transcr_reg_TetR-rel_C_sf"/>
</dbReference>
<proteinExistence type="predicted"/>
<dbReference type="GO" id="GO:0003677">
    <property type="term" value="F:DNA binding"/>
    <property type="evidence" value="ECO:0007669"/>
    <property type="project" value="UniProtKB-UniRule"/>
</dbReference>
<name>A0A7C3G7Q0_9PROT</name>
<dbReference type="InterPro" id="IPR001647">
    <property type="entry name" value="HTH_TetR"/>
</dbReference>
<evidence type="ECO:0000256" key="2">
    <source>
        <dbReference type="ARBA" id="ARBA00023125"/>
    </source>
</evidence>
<evidence type="ECO:0000256" key="3">
    <source>
        <dbReference type="ARBA" id="ARBA00023163"/>
    </source>
</evidence>
<evidence type="ECO:0000313" key="6">
    <source>
        <dbReference type="EMBL" id="HFB54452.1"/>
    </source>
</evidence>
<feature type="domain" description="HTH tetR-type" evidence="5">
    <location>
        <begin position="12"/>
        <end position="72"/>
    </location>
</feature>
<dbReference type="SUPFAM" id="SSF48498">
    <property type="entry name" value="Tetracyclin repressor-like, C-terminal domain"/>
    <property type="match status" value="1"/>
</dbReference>
<keyword evidence="3" id="KW-0804">Transcription</keyword>
<protein>
    <submittedName>
        <fullName evidence="6">TetR/AcrR family transcriptional regulator</fullName>
    </submittedName>
</protein>
<dbReference type="InterPro" id="IPR011075">
    <property type="entry name" value="TetR_C"/>
</dbReference>
<evidence type="ECO:0000256" key="1">
    <source>
        <dbReference type="ARBA" id="ARBA00023015"/>
    </source>
</evidence>
<dbReference type="PROSITE" id="PS50977">
    <property type="entry name" value="HTH_TETR_2"/>
    <property type="match status" value="1"/>
</dbReference>
<evidence type="ECO:0000256" key="4">
    <source>
        <dbReference type="PROSITE-ProRule" id="PRU00335"/>
    </source>
</evidence>
<comment type="caution">
    <text evidence="6">The sequence shown here is derived from an EMBL/GenBank/DDBJ whole genome shotgun (WGS) entry which is preliminary data.</text>
</comment>